<dbReference type="SMART" id="SM00530">
    <property type="entry name" value="HTH_XRE"/>
    <property type="match status" value="1"/>
</dbReference>
<evidence type="ECO:0000313" key="2">
    <source>
        <dbReference type="EMBL" id="GIO39273.1"/>
    </source>
</evidence>
<keyword evidence="3" id="KW-1185">Reference proteome</keyword>
<gene>
    <name evidence="2" type="ORF">J41TS12_41340</name>
</gene>
<evidence type="ECO:0000313" key="3">
    <source>
        <dbReference type="Proteomes" id="UP000681162"/>
    </source>
</evidence>
<dbReference type="EMBL" id="BORR01000020">
    <property type="protein sequence ID" value="GIO39273.1"/>
    <property type="molecule type" value="Genomic_DNA"/>
</dbReference>
<dbReference type="Proteomes" id="UP000681162">
    <property type="component" value="Unassembled WGS sequence"/>
</dbReference>
<evidence type="ECO:0000259" key="1">
    <source>
        <dbReference type="PROSITE" id="PS50943"/>
    </source>
</evidence>
<proteinExistence type="predicted"/>
<sequence length="72" mass="8625">MAYSRGRCLLQYWLDHKGITQAEFARRSGWSQRMISHWCNNKRLMSVEAMYTAAVLLDIRMDELYHWQITAD</sequence>
<name>A0A919XZ79_9BACL</name>
<dbReference type="SUPFAM" id="SSF47413">
    <property type="entry name" value="lambda repressor-like DNA-binding domains"/>
    <property type="match status" value="1"/>
</dbReference>
<feature type="domain" description="HTH cro/C1-type" evidence="1">
    <location>
        <begin position="10"/>
        <end position="64"/>
    </location>
</feature>
<organism evidence="2 3">
    <name type="scientific">Paenibacillus antibioticophila</name>
    <dbReference type="NCBI Taxonomy" id="1274374"/>
    <lineage>
        <taxon>Bacteria</taxon>
        <taxon>Bacillati</taxon>
        <taxon>Bacillota</taxon>
        <taxon>Bacilli</taxon>
        <taxon>Bacillales</taxon>
        <taxon>Paenibacillaceae</taxon>
        <taxon>Paenibacillus</taxon>
    </lineage>
</organism>
<protein>
    <recommendedName>
        <fullName evidence="1">HTH cro/C1-type domain-containing protein</fullName>
    </recommendedName>
</protein>
<comment type="caution">
    <text evidence="2">The sequence shown here is derived from an EMBL/GenBank/DDBJ whole genome shotgun (WGS) entry which is preliminary data.</text>
</comment>
<dbReference type="RefSeq" id="WP_212942388.1">
    <property type="nucleotide sequence ID" value="NZ_BORR01000020.1"/>
</dbReference>
<dbReference type="Gene3D" id="1.10.260.40">
    <property type="entry name" value="lambda repressor-like DNA-binding domains"/>
    <property type="match status" value="1"/>
</dbReference>
<dbReference type="InterPro" id="IPR001387">
    <property type="entry name" value="Cro/C1-type_HTH"/>
</dbReference>
<dbReference type="AlphaFoldDB" id="A0A919XZ79"/>
<dbReference type="InterPro" id="IPR010982">
    <property type="entry name" value="Lambda_DNA-bd_dom_sf"/>
</dbReference>
<accession>A0A919XZ79</accession>
<dbReference type="GO" id="GO:0003677">
    <property type="term" value="F:DNA binding"/>
    <property type="evidence" value="ECO:0007669"/>
    <property type="project" value="InterPro"/>
</dbReference>
<dbReference type="PROSITE" id="PS50943">
    <property type="entry name" value="HTH_CROC1"/>
    <property type="match status" value="1"/>
</dbReference>
<dbReference type="CDD" id="cd00093">
    <property type="entry name" value="HTH_XRE"/>
    <property type="match status" value="1"/>
</dbReference>
<dbReference type="Pfam" id="PF01381">
    <property type="entry name" value="HTH_3"/>
    <property type="match status" value="1"/>
</dbReference>
<reference evidence="2 3" key="1">
    <citation type="submission" date="2021-03" db="EMBL/GenBank/DDBJ databases">
        <title>Antimicrobial resistance genes in bacteria isolated from Japanese honey, and their potential for conferring macrolide and lincosamide resistance in the American foulbrood pathogen Paenibacillus larvae.</title>
        <authorList>
            <person name="Okamoto M."/>
            <person name="Kumagai M."/>
            <person name="Kanamori H."/>
            <person name="Takamatsu D."/>
        </authorList>
    </citation>
    <scope>NUCLEOTIDE SEQUENCE [LARGE SCALE GENOMIC DNA]</scope>
    <source>
        <strain evidence="2 3">J41TS12</strain>
    </source>
</reference>